<feature type="transmembrane region" description="Helical" evidence="1">
    <location>
        <begin position="21"/>
        <end position="45"/>
    </location>
</feature>
<accession>A0AAD5H8Z3</accession>
<evidence type="ECO:0000313" key="2">
    <source>
        <dbReference type="EMBL" id="KAI7844342.1"/>
    </source>
</evidence>
<evidence type="ECO:0000256" key="1">
    <source>
        <dbReference type="SAM" id="Phobius"/>
    </source>
</evidence>
<dbReference type="AlphaFoldDB" id="A0AAD5H8Z3"/>
<gene>
    <name evidence="2" type="ORF">COHA_002140</name>
</gene>
<protein>
    <recommendedName>
        <fullName evidence="4">Transmembrane protein</fullName>
    </recommendedName>
</protein>
<organism evidence="2 3">
    <name type="scientific">Chlorella ohadii</name>
    <dbReference type="NCBI Taxonomy" id="2649997"/>
    <lineage>
        <taxon>Eukaryota</taxon>
        <taxon>Viridiplantae</taxon>
        <taxon>Chlorophyta</taxon>
        <taxon>core chlorophytes</taxon>
        <taxon>Trebouxiophyceae</taxon>
        <taxon>Chlorellales</taxon>
        <taxon>Chlorellaceae</taxon>
        <taxon>Chlorella clade</taxon>
        <taxon>Chlorella</taxon>
    </lineage>
</organism>
<keyword evidence="1" id="KW-0812">Transmembrane</keyword>
<feature type="transmembrane region" description="Helical" evidence="1">
    <location>
        <begin position="97"/>
        <end position="113"/>
    </location>
</feature>
<keyword evidence="1" id="KW-1133">Transmembrane helix</keyword>
<evidence type="ECO:0000313" key="3">
    <source>
        <dbReference type="Proteomes" id="UP001205105"/>
    </source>
</evidence>
<dbReference type="Proteomes" id="UP001205105">
    <property type="component" value="Unassembled WGS sequence"/>
</dbReference>
<reference evidence="2" key="1">
    <citation type="submission" date="2020-11" db="EMBL/GenBank/DDBJ databases">
        <title>Chlorella ohadii genome sequencing and assembly.</title>
        <authorList>
            <person name="Murik O."/>
            <person name="Treves H."/>
            <person name="Kedem I."/>
            <person name="Shotland Y."/>
            <person name="Kaplan A."/>
        </authorList>
    </citation>
    <scope>NUCLEOTIDE SEQUENCE</scope>
    <source>
        <strain evidence="2">1</strain>
    </source>
</reference>
<proteinExistence type="predicted"/>
<sequence>MAEYHRRTPAEQAAHRRGNMIATAVVALALVTLAMAIATLVILTVHLMPSDECLFTTASQSVNVCQLSRGRTYGLAVCIISFLCSIIMVFALCHPPVAIGAVSALAPCGGLVYNRTASDAGLPNQSDRTSVIGLSWACFAGMLLIFGLASHLYRAKWEPEEIGRGPADEFDRFVQFKARQEAVAKPPSAV</sequence>
<name>A0AAD5H8Z3_9CHLO</name>
<comment type="caution">
    <text evidence="2">The sequence shown here is derived from an EMBL/GenBank/DDBJ whole genome shotgun (WGS) entry which is preliminary data.</text>
</comment>
<evidence type="ECO:0008006" key="4">
    <source>
        <dbReference type="Google" id="ProtNLM"/>
    </source>
</evidence>
<keyword evidence="1" id="KW-0472">Membrane</keyword>
<feature type="transmembrane region" description="Helical" evidence="1">
    <location>
        <begin position="73"/>
        <end position="92"/>
    </location>
</feature>
<feature type="transmembrane region" description="Helical" evidence="1">
    <location>
        <begin position="133"/>
        <end position="153"/>
    </location>
</feature>
<keyword evidence="3" id="KW-1185">Reference proteome</keyword>
<dbReference type="EMBL" id="JADXDR010000032">
    <property type="protein sequence ID" value="KAI7844342.1"/>
    <property type="molecule type" value="Genomic_DNA"/>
</dbReference>